<feature type="region of interest" description="Disordered" evidence="5">
    <location>
        <begin position="147"/>
        <end position="173"/>
    </location>
</feature>
<dbReference type="CDD" id="cd07185">
    <property type="entry name" value="OmpA_C-like"/>
    <property type="match status" value="1"/>
</dbReference>
<keyword evidence="6" id="KW-0732">Signal</keyword>
<evidence type="ECO:0000256" key="3">
    <source>
        <dbReference type="ARBA" id="ARBA00023237"/>
    </source>
</evidence>
<dbReference type="EMBL" id="JAEKFT010000007">
    <property type="protein sequence ID" value="MBT0961176.1"/>
    <property type="molecule type" value="Genomic_DNA"/>
</dbReference>
<evidence type="ECO:0000259" key="7">
    <source>
        <dbReference type="PROSITE" id="PS51123"/>
    </source>
</evidence>
<keyword evidence="3" id="KW-0998">Cell outer membrane</keyword>
<dbReference type="PRINTS" id="PR01021">
    <property type="entry name" value="OMPADOMAIN"/>
</dbReference>
<dbReference type="AlphaFoldDB" id="A0A944DA10"/>
<dbReference type="Proteomes" id="UP000694660">
    <property type="component" value="Unassembled WGS sequence"/>
</dbReference>
<dbReference type="InterPro" id="IPR006665">
    <property type="entry name" value="OmpA-like"/>
</dbReference>
<dbReference type="Pfam" id="PF00691">
    <property type="entry name" value="OmpA"/>
    <property type="match status" value="1"/>
</dbReference>
<accession>A0A944DA10</accession>
<dbReference type="PRINTS" id="PR01023">
    <property type="entry name" value="NAFLGMOTY"/>
</dbReference>
<dbReference type="GO" id="GO:0009279">
    <property type="term" value="C:cell outer membrane"/>
    <property type="evidence" value="ECO:0007669"/>
    <property type="project" value="UniProtKB-SubCell"/>
</dbReference>
<organism evidence="8 9">
    <name type="scientific">Denitromonas iodatirespirans</name>
    <dbReference type="NCBI Taxonomy" id="2795389"/>
    <lineage>
        <taxon>Bacteria</taxon>
        <taxon>Pseudomonadati</taxon>
        <taxon>Pseudomonadota</taxon>
        <taxon>Betaproteobacteria</taxon>
        <taxon>Rhodocyclales</taxon>
        <taxon>Zoogloeaceae</taxon>
        <taxon>Denitromonas</taxon>
    </lineage>
</organism>
<protein>
    <submittedName>
        <fullName evidence="8">OmpA family protein</fullName>
    </submittedName>
</protein>
<feature type="signal peptide" evidence="6">
    <location>
        <begin position="1"/>
        <end position="25"/>
    </location>
</feature>
<feature type="chain" id="PRO_5036678035" evidence="6">
    <location>
        <begin position="26"/>
        <end position="183"/>
    </location>
</feature>
<comment type="caution">
    <text evidence="8">The sequence shown here is derived from an EMBL/GenBank/DDBJ whole genome shotgun (WGS) entry which is preliminary data.</text>
</comment>
<dbReference type="PANTHER" id="PTHR30329:SF21">
    <property type="entry name" value="LIPOPROTEIN YIAD-RELATED"/>
    <property type="match status" value="1"/>
</dbReference>
<keyword evidence="9" id="KW-1185">Reference proteome</keyword>
<evidence type="ECO:0000256" key="6">
    <source>
        <dbReference type="SAM" id="SignalP"/>
    </source>
</evidence>
<dbReference type="InterPro" id="IPR036737">
    <property type="entry name" value="OmpA-like_sf"/>
</dbReference>
<dbReference type="SUPFAM" id="SSF103088">
    <property type="entry name" value="OmpA-like"/>
    <property type="match status" value="1"/>
</dbReference>
<evidence type="ECO:0000313" key="8">
    <source>
        <dbReference type="EMBL" id="MBT0961176.1"/>
    </source>
</evidence>
<gene>
    <name evidence="8" type="ORF">I8J34_08310</name>
</gene>
<dbReference type="PROSITE" id="PS51257">
    <property type="entry name" value="PROKAR_LIPOPROTEIN"/>
    <property type="match status" value="1"/>
</dbReference>
<keyword evidence="2 4" id="KW-0472">Membrane</keyword>
<dbReference type="RefSeq" id="WP_214360935.1">
    <property type="nucleotide sequence ID" value="NZ_JAEKFT010000007.1"/>
</dbReference>
<sequence length="183" mass="18702">MKSSLITAALSALLLSACATTSEHAAAPSAAEPTRAASAVPEKTAMQLLAAELAGLKDLGLGVEMEGDSARVTLPGTMTFRSGRSELNAGANDALDKLAGALATVPQVHALIVGHTDSAGDNAYNQRLSEARAAAVGRALVERGVAEERLSSEGRGEDEPVADNATREGRAANRRVELMIGAN</sequence>
<dbReference type="PROSITE" id="PS51123">
    <property type="entry name" value="OMPA_2"/>
    <property type="match status" value="1"/>
</dbReference>
<evidence type="ECO:0000256" key="5">
    <source>
        <dbReference type="SAM" id="MobiDB-lite"/>
    </source>
</evidence>
<comment type="subcellular location">
    <subcellularLocation>
        <location evidence="1">Cell outer membrane</location>
    </subcellularLocation>
</comment>
<evidence type="ECO:0000256" key="1">
    <source>
        <dbReference type="ARBA" id="ARBA00004442"/>
    </source>
</evidence>
<feature type="compositionally biased region" description="Basic and acidic residues" evidence="5">
    <location>
        <begin position="147"/>
        <end position="158"/>
    </location>
</feature>
<dbReference type="InterPro" id="IPR006664">
    <property type="entry name" value="OMP_bac"/>
</dbReference>
<reference evidence="9" key="1">
    <citation type="journal article" date="2022" name="ISME J.">
        <title>Genetic and phylogenetic analysis of dissimilatory iodate-reducing bacteria identifies potential niches across the world's oceans.</title>
        <authorList>
            <person name="Reyes-Umana V."/>
            <person name="Henning Z."/>
            <person name="Lee K."/>
            <person name="Barnum T.P."/>
            <person name="Coates J.D."/>
        </authorList>
    </citation>
    <scope>NUCLEOTIDE SEQUENCE [LARGE SCALE GENOMIC DNA]</scope>
    <source>
        <strain evidence="9">IR12</strain>
    </source>
</reference>
<evidence type="ECO:0000313" key="9">
    <source>
        <dbReference type="Proteomes" id="UP000694660"/>
    </source>
</evidence>
<name>A0A944DA10_DENI1</name>
<evidence type="ECO:0000256" key="2">
    <source>
        <dbReference type="ARBA" id="ARBA00023136"/>
    </source>
</evidence>
<dbReference type="Gene3D" id="3.30.1330.60">
    <property type="entry name" value="OmpA-like domain"/>
    <property type="match status" value="1"/>
</dbReference>
<proteinExistence type="predicted"/>
<feature type="domain" description="OmpA-like" evidence="7">
    <location>
        <begin position="67"/>
        <end position="183"/>
    </location>
</feature>
<dbReference type="PANTHER" id="PTHR30329">
    <property type="entry name" value="STATOR ELEMENT OF FLAGELLAR MOTOR COMPLEX"/>
    <property type="match status" value="1"/>
</dbReference>
<evidence type="ECO:0000256" key="4">
    <source>
        <dbReference type="PROSITE-ProRule" id="PRU00473"/>
    </source>
</evidence>
<dbReference type="InterPro" id="IPR050330">
    <property type="entry name" value="Bact_OuterMem_StrucFunc"/>
</dbReference>